<dbReference type="EMBL" id="RRYP01021201">
    <property type="protein sequence ID" value="TNV72718.1"/>
    <property type="molecule type" value="Genomic_DNA"/>
</dbReference>
<organism evidence="2 3">
    <name type="scientific">Halteria grandinella</name>
    <dbReference type="NCBI Taxonomy" id="5974"/>
    <lineage>
        <taxon>Eukaryota</taxon>
        <taxon>Sar</taxon>
        <taxon>Alveolata</taxon>
        <taxon>Ciliophora</taxon>
        <taxon>Intramacronucleata</taxon>
        <taxon>Spirotrichea</taxon>
        <taxon>Stichotrichia</taxon>
        <taxon>Sporadotrichida</taxon>
        <taxon>Halteriidae</taxon>
        <taxon>Halteria</taxon>
    </lineage>
</organism>
<keyword evidence="3" id="KW-1185">Reference proteome</keyword>
<comment type="caution">
    <text evidence="2">The sequence shown here is derived from an EMBL/GenBank/DDBJ whole genome shotgun (WGS) entry which is preliminary data.</text>
</comment>
<name>A0A8J8NDA8_HALGN</name>
<evidence type="ECO:0000313" key="3">
    <source>
        <dbReference type="Proteomes" id="UP000785679"/>
    </source>
</evidence>
<evidence type="ECO:0000256" key="1">
    <source>
        <dbReference type="SAM" id="MobiDB-lite"/>
    </source>
</evidence>
<evidence type="ECO:0000313" key="2">
    <source>
        <dbReference type="EMBL" id="TNV72718.1"/>
    </source>
</evidence>
<accession>A0A8J8NDA8</accession>
<dbReference type="AlphaFoldDB" id="A0A8J8NDA8"/>
<sequence>MTYINRLWLKAISTMVHKEELVKPKTIPRSSIQKDKSLRLHRQGGATGGGDMKGTGGDGTPTPPNQIQTCCFKQ</sequence>
<gene>
    <name evidence="2" type="ORF">FGO68_gene3943</name>
</gene>
<dbReference type="Proteomes" id="UP000785679">
    <property type="component" value="Unassembled WGS sequence"/>
</dbReference>
<proteinExistence type="predicted"/>
<reference evidence="2" key="1">
    <citation type="submission" date="2019-06" db="EMBL/GenBank/DDBJ databases">
        <authorList>
            <person name="Zheng W."/>
        </authorList>
    </citation>
    <scope>NUCLEOTIDE SEQUENCE</scope>
    <source>
        <strain evidence="2">QDHG01</strain>
    </source>
</reference>
<protein>
    <submittedName>
        <fullName evidence="2">Uncharacterized protein</fullName>
    </submittedName>
</protein>
<feature type="region of interest" description="Disordered" evidence="1">
    <location>
        <begin position="27"/>
        <end position="74"/>
    </location>
</feature>
<feature type="compositionally biased region" description="Polar residues" evidence="1">
    <location>
        <begin position="65"/>
        <end position="74"/>
    </location>
</feature>
<feature type="compositionally biased region" description="Gly residues" evidence="1">
    <location>
        <begin position="45"/>
        <end position="59"/>
    </location>
</feature>